<dbReference type="GO" id="GO:0006308">
    <property type="term" value="P:DNA catabolic process"/>
    <property type="evidence" value="ECO:0007669"/>
    <property type="project" value="UniProtKB-UniRule"/>
</dbReference>
<dbReference type="GO" id="GO:0005829">
    <property type="term" value="C:cytosol"/>
    <property type="evidence" value="ECO:0007669"/>
    <property type="project" value="TreeGrafter"/>
</dbReference>
<dbReference type="PIRSF" id="PIRSF006488">
    <property type="entry name" value="Exonuc_VII_S"/>
    <property type="match status" value="1"/>
</dbReference>
<dbReference type="PANTHER" id="PTHR34137:SF1">
    <property type="entry name" value="EXODEOXYRIBONUCLEASE 7 SMALL SUBUNIT"/>
    <property type="match status" value="1"/>
</dbReference>
<comment type="subunit">
    <text evidence="6">Heterooligomer composed of large and small subunits.</text>
</comment>
<comment type="similarity">
    <text evidence="1 6">Belongs to the XseB family.</text>
</comment>
<dbReference type="STRING" id="142842.SAMN02745118_02009"/>
<dbReference type="AlphaFoldDB" id="A0A1T4P1Y9"/>
<dbReference type="SUPFAM" id="SSF116842">
    <property type="entry name" value="XseB-like"/>
    <property type="match status" value="1"/>
</dbReference>
<dbReference type="Gene3D" id="1.10.287.1040">
    <property type="entry name" value="Exonuclease VII, small subunit"/>
    <property type="match status" value="1"/>
</dbReference>
<dbReference type="InterPro" id="IPR003761">
    <property type="entry name" value="Exonuc_VII_S"/>
</dbReference>
<dbReference type="NCBIfam" id="TIGR01280">
    <property type="entry name" value="xseB"/>
    <property type="match status" value="1"/>
</dbReference>
<keyword evidence="5 6" id="KW-0269">Exonuclease</keyword>
<comment type="subcellular location">
    <subcellularLocation>
        <location evidence="6">Cytoplasm</location>
    </subcellularLocation>
</comment>
<dbReference type="EMBL" id="FUWM01000017">
    <property type="protein sequence ID" value="SJZ85535.1"/>
    <property type="molecule type" value="Genomic_DNA"/>
</dbReference>
<organism evidence="7 8">
    <name type="scientific">Selenihalanaerobacter shriftii</name>
    <dbReference type="NCBI Taxonomy" id="142842"/>
    <lineage>
        <taxon>Bacteria</taxon>
        <taxon>Bacillati</taxon>
        <taxon>Bacillota</taxon>
        <taxon>Clostridia</taxon>
        <taxon>Halanaerobiales</taxon>
        <taxon>Halobacteroidaceae</taxon>
        <taxon>Selenihalanaerobacter</taxon>
    </lineage>
</organism>
<dbReference type="HAMAP" id="MF_00337">
    <property type="entry name" value="Exonuc_7_S"/>
    <property type="match status" value="1"/>
</dbReference>
<keyword evidence="3 6" id="KW-0540">Nuclease</keyword>
<keyword evidence="4 6" id="KW-0378">Hydrolase</keyword>
<comment type="catalytic activity">
    <reaction evidence="6">
        <text>Exonucleolytic cleavage in either 5'- to 3'- or 3'- to 5'-direction to yield nucleoside 5'-phosphates.</text>
        <dbReference type="EC" id="3.1.11.6"/>
    </reaction>
</comment>
<dbReference type="GO" id="GO:0009318">
    <property type="term" value="C:exodeoxyribonuclease VII complex"/>
    <property type="evidence" value="ECO:0007669"/>
    <property type="project" value="UniProtKB-UniRule"/>
</dbReference>
<keyword evidence="8" id="KW-1185">Reference proteome</keyword>
<name>A0A1T4P1Y9_9FIRM</name>
<dbReference type="Proteomes" id="UP000190625">
    <property type="component" value="Unassembled WGS sequence"/>
</dbReference>
<proteinExistence type="inferred from homology"/>
<evidence type="ECO:0000256" key="4">
    <source>
        <dbReference type="ARBA" id="ARBA00022801"/>
    </source>
</evidence>
<accession>A0A1T4P1Y9</accession>
<evidence type="ECO:0000256" key="5">
    <source>
        <dbReference type="ARBA" id="ARBA00022839"/>
    </source>
</evidence>
<evidence type="ECO:0000313" key="8">
    <source>
        <dbReference type="Proteomes" id="UP000190625"/>
    </source>
</evidence>
<comment type="function">
    <text evidence="6">Bidirectionally degrades single-stranded DNA into large acid-insoluble oligonucleotides, which are then degraded further into small acid-soluble oligonucleotides.</text>
</comment>
<evidence type="ECO:0000256" key="3">
    <source>
        <dbReference type="ARBA" id="ARBA00022722"/>
    </source>
</evidence>
<reference evidence="8" key="1">
    <citation type="submission" date="2017-02" db="EMBL/GenBank/DDBJ databases">
        <authorList>
            <person name="Varghese N."/>
            <person name="Submissions S."/>
        </authorList>
    </citation>
    <scope>NUCLEOTIDE SEQUENCE [LARGE SCALE GENOMIC DNA]</scope>
    <source>
        <strain evidence="8">ATCC BAA-73</strain>
    </source>
</reference>
<dbReference type="GO" id="GO:0008855">
    <property type="term" value="F:exodeoxyribonuclease VII activity"/>
    <property type="evidence" value="ECO:0007669"/>
    <property type="project" value="UniProtKB-UniRule"/>
</dbReference>
<dbReference type="EC" id="3.1.11.6" evidence="6"/>
<evidence type="ECO:0000256" key="6">
    <source>
        <dbReference type="HAMAP-Rule" id="MF_00337"/>
    </source>
</evidence>
<evidence type="ECO:0000313" key="7">
    <source>
        <dbReference type="EMBL" id="SJZ85535.1"/>
    </source>
</evidence>
<dbReference type="PANTHER" id="PTHR34137">
    <property type="entry name" value="EXODEOXYRIBONUCLEASE 7 SMALL SUBUNIT"/>
    <property type="match status" value="1"/>
</dbReference>
<dbReference type="InterPro" id="IPR037004">
    <property type="entry name" value="Exonuc_VII_ssu_sf"/>
</dbReference>
<evidence type="ECO:0000256" key="1">
    <source>
        <dbReference type="ARBA" id="ARBA00009998"/>
    </source>
</evidence>
<dbReference type="Pfam" id="PF02609">
    <property type="entry name" value="Exonuc_VII_S"/>
    <property type="match status" value="1"/>
</dbReference>
<gene>
    <name evidence="6" type="primary">xseB</name>
    <name evidence="7" type="ORF">SAMN02745118_02009</name>
</gene>
<dbReference type="NCBIfam" id="NF002140">
    <property type="entry name" value="PRK00977.1-4"/>
    <property type="match status" value="1"/>
</dbReference>
<evidence type="ECO:0000256" key="2">
    <source>
        <dbReference type="ARBA" id="ARBA00022490"/>
    </source>
</evidence>
<protein>
    <recommendedName>
        <fullName evidence="6">Exodeoxyribonuclease 7 small subunit</fullName>
        <ecNumber evidence="6">3.1.11.6</ecNumber>
    </recommendedName>
    <alternativeName>
        <fullName evidence="6">Exodeoxyribonuclease VII small subunit</fullName>
        <shortName evidence="6">Exonuclease VII small subunit</shortName>
    </alternativeName>
</protein>
<keyword evidence="2 6" id="KW-0963">Cytoplasm</keyword>
<sequence>MMSNKDELSFEDALEELEEIVDKLEVGELGLEESLTEFEEGIKLSKFCSQTLQEVEEKIEIIINNEVDGLEVKSYNLEEKGAE</sequence>